<evidence type="ECO:0000313" key="1">
    <source>
        <dbReference type="EMBL" id="CAF5228101.1"/>
    </source>
</evidence>
<evidence type="ECO:0000313" key="2">
    <source>
        <dbReference type="Proteomes" id="UP000681720"/>
    </source>
</evidence>
<dbReference type="EMBL" id="CAJOBJ010383040">
    <property type="protein sequence ID" value="CAF5228101.1"/>
    <property type="molecule type" value="Genomic_DNA"/>
</dbReference>
<name>A0A8S3K8H3_9BILA</name>
<reference evidence="1" key="1">
    <citation type="submission" date="2021-02" db="EMBL/GenBank/DDBJ databases">
        <authorList>
            <person name="Nowell W R."/>
        </authorList>
    </citation>
    <scope>NUCLEOTIDE SEQUENCE</scope>
</reference>
<protein>
    <submittedName>
        <fullName evidence="1">Uncharacterized protein</fullName>
    </submittedName>
</protein>
<proteinExistence type="predicted"/>
<feature type="non-terminal residue" evidence="1">
    <location>
        <position position="1"/>
    </location>
</feature>
<dbReference type="AlphaFoldDB" id="A0A8S3K8H3"/>
<sequence>MQRKLSQDPLQIELLRELMKLQKDMIIMLLSMLE</sequence>
<gene>
    <name evidence="1" type="ORF">GIL414_LOCUS87976</name>
</gene>
<dbReference type="Proteomes" id="UP000681720">
    <property type="component" value="Unassembled WGS sequence"/>
</dbReference>
<organism evidence="1 2">
    <name type="scientific">Rotaria magnacalcarata</name>
    <dbReference type="NCBI Taxonomy" id="392030"/>
    <lineage>
        <taxon>Eukaryota</taxon>
        <taxon>Metazoa</taxon>
        <taxon>Spiralia</taxon>
        <taxon>Gnathifera</taxon>
        <taxon>Rotifera</taxon>
        <taxon>Eurotatoria</taxon>
        <taxon>Bdelloidea</taxon>
        <taxon>Philodinida</taxon>
        <taxon>Philodinidae</taxon>
        <taxon>Rotaria</taxon>
    </lineage>
</organism>
<accession>A0A8S3K8H3</accession>
<comment type="caution">
    <text evidence="1">The sequence shown here is derived from an EMBL/GenBank/DDBJ whole genome shotgun (WGS) entry which is preliminary data.</text>
</comment>